<accession>A0AAD9RMA2</accession>
<evidence type="ECO:0000313" key="2">
    <source>
        <dbReference type="EMBL" id="KAK2582374.1"/>
    </source>
</evidence>
<proteinExistence type="predicted"/>
<dbReference type="AlphaFoldDB" id="A0AAD9RMA2"/>
<protein>
    <recommendedName>
        <fullName evidence="1">DUF4708 domain-containing protein</fullName>
    </recommendedName>
</protein>
<feature type="domain" description="DUF4708" evidence="1">
    <location>
        <begin position="161"/>
        <end position="202"/>
    </location>
</feature>
<reference evidence="2" key="1">
    <citation type="submission" date="2021-08" db="EMBL/GenBank/DDBJ databases">
        <authorList>
            <person name="Misof B."/>
            <person name="Oliver O."/>
            <person name="Podsiadlowski L."/>
            <person name="Donath A."/>
            <person name="Peters R."/>
            <person name="Mayer C."/>
            <person name="Rust J."/>
            <person name="Gunkel S."/>
            <person name="Lesny P."/>
            <person name="Martin S."/>
            <person name="Oeyen J.P."/>
            <person name="Petersen M."/>
            <person name="Panagiotis P."/>
            <person name="Wilbrandt J."/>
            <person name="Tanja T."/>
        </authorList>
    </citation>
    <scope>NUCLEOTIDE SEQUENCE</scope>
    <source>
        <strain evidence="2">GBR_01_08_01A</strain>
        <tissue evidence="2">Thorax + abdomen</tissue>
    </source>
</reference>
<dbReference type="PANTHER" id="PTHR28495:SF1">
    <property type="entry name" value="GENE, 17266-RELATED"/>
    <property type="match status" value="1"/>
</dbReference>
<gene>
    <name evidence="2" type="ORF">KPH14_004704</name>
</gene>
<evidence type="ECO:0000313" key="3">
    <source>
        <dbReference type="Proteomes" id="UP001258017"/>
    </source>
</evidence>
<dbReference type="Pfam" id="PF15813">
    <property type="entry name" value="DUF4708"/>
    <property type="match status" value="2"/>
</dbReference>
<sequence>MNIKNNESIAYAKIPRLDELYCITCEVDFIEVVQNSLAKSNYHWQILKCRLIIHIFPEVIASPIPGTDNSLFIITSKAFVATGKLQENLRALNMLFGTPQPVTVDTYTICLQYTIECKLSPMWNKVAQYYVQGQNFYIPAEELNALQMQISIDGNIVLYTYGYRLPKAAEGTVYYEIKFPILGANNFIYPSTCVASKPIQVLSCNDTGYIISQFVDDIHVTIPEILGKRLNISFNDKNQNVELFSLNEYETSIQDILSSTIDKESISIHTNTKDVNSFQQSKALSSYERWLLTESSKSTDSILKPIKPLSAVKQLHTASRPIGVNNRSDVIIDEVNTINPIKSDLSKYNGTQTYATLPCDNTQTDAICSNSVKITKKKFQTFTKSKPRKKI</sequence>
<comment type="caution">
    <text evidence="2">The sequence shown here is derived from an EMBL/GenBank/DDBJ whole genome shotgun (WGS) entry which is preliminary data.</text>
</comment>
<reference evidence="2" key="2">
    <citation type="journal article" date="2023" name="Commun. Biol.">
        <title>Intrasexual cuticular hydrocarbon dimorphism in a wasp sheds light on hydrocarbon biosynthesis genes in Hymenoptera.</title>
        <authorList>
            <person name="Moris V.C."/>
            <person name="Podsiadlowski L."/>
            <person name="Martin S."/>
            <person name="Oeyen J.P."/>
            <person name="Donath A."/>
            <person name="Petersen M."/>
            <person name="Wilbrandt J."/>
            <person name="Misof B."/>
            <person name="Liedtke D."/>
            <person name="Thamm M."/>
            <person name="Scheiner R."/>
            <person name="Schmitt T."/>
            <person name="Niehuis O."/>
        </authorList>
    </citation>
    <scope>NUCLEOTIDE SEQUENCE</scope>
    <source>
        <strain evidence="2">GBR_01_08_01A</strain>
    </source>
</reference>
<name>A0AAD9RMA2_9HYME</name>
<dbReference type="PANTHER" id="PTHR28495">
    <property type="entry name" value="HYPOTHETICAL PROTEIN LOC100359752"/>
    <property type="match status" value="1"/>
</dbReference>
<keyword evidence="3" id="KW-1185">Reference proteome</keyword>
<dbReference type="Proteomes" id="UP001258017">
    <property type="component" value="Unassembled WGS sequence"/>
</dbReference>
<dbReference type="InterPro" id="IPR031643">
    <property type="entry name" value="DUF4708"/>
</dbReference>
<evidence type="ECO:0000259" key="1">
    <source>
        <dbReference type="Pfam" id="PF15813"/>
    </source>
</evidence>
<dbReference type="EMBL" id="JAIFRP010000031">
    <property type="protein sequence ID" value="KAK2582374.1"/>
    <property type="molecule type" value="Genomic_DNA"/>
</dbReference>
<feature type="domain" description="DUF4708" evidence="1">
    <location>
        <begin position="8"/>
        <end position="154"/>
    </location>
</feature>
<organism evidence="2 3">
    <name type="scientific">Odynerus spinipes</name>
    <dbReference type="NCBI Taxonomy" id="1348599"/>
    <lineage>
        <taxon>Eukaryota</taxon>
        <taxon>Metazoa</taxon>
        <taxon>Ecdysozoa</taxon>
        <taxon>Arthropoda</taxon>
        <taxon>Hexapoda</taxon>
        <taxon>Insecta</taxon>
        <taxon>Pterygota</taxon>
        <taxon>Neoptera</taxon>
        <taxon>Endopterygota</taxon>
        <taxon>Hymenoptera</taxon>
        <taxon>Apocrita</taxon>
        <taxon>Aculeata</taxon>
        <taxon>Vespoidea</taxon>
        <taxon>Vespidae</taxon>
        <taxon>Eumeninae</taxon>
        <taxon>Odynerus</taxon>
    </lineage>
</organism>